<dbReference type="PANTHER" id="PTHR12526">
    <property type="entry name" value="GLYCOSYLTRANSFERASE"/>
    <property type="match status" value="1"/>
</dbReference>
<reference evidence="3" key="1">
    <citation type="submission" date="2020-10" db="EMBL/GenBank/DDBJ databases">
        <authorList>
            <person name="Kadnikov V."/>
            <person name="Beletsky A.V."/>
            <person name="Mardanov A.V."/>
            <person name="Karnachuk O.V."/>
            <person name="Ravin N.V."/>
        </authorList>
    </citation>
    <scope>NUCLEOTIDE SEQUENCE</scope>
    <source>
        <strain evidence="3">Bu02</strain>
    </source>
</reference>
<name>A0AAT9LE53_9FIRM</name>
<dbReference type="InterPro" id="IPR011990">
    <property type="entry name" value="TPR-like_helical_dom_sf"/>
</dbReference>
<evidence type="ECO:0000313" key="3">
    <source>
        <dbReference type="EMBL" id="QUL99339.1"/>
    </source>
</evidence>
<dbReference type="Pfam" id="PF13489">
    <property type="entry name" value="Methyltransf_23"/>
    <property type="match status" value="1"/>
</dbReference>
<dbReference type="CDD" id="cd02440">
    <property type="entry name" value="AdoMet_MTases"/>
    <property type="match status" value="1"/>
</dbReference>
<dbReference type="KEGG" id="fcz:IMF26_04605"/>
<dbReference type="SUPFAM" id="SSF53335">
    <property type="entry name" value="S-adenosyl-L-methionine-dependent methyltransferases"/>
    <property type="match status" value="1"/>
</dbReference>
<dbReference type="PANTHER" id="PTHR12526:SF630">
    <property type="entry name" value="GLYCOSYLTRANSFERASE"/>
    <property type="match status" value="1"/>
</dbReference>
<dbReference type="Gene3D" id="3.40.50.2000">
    <property type="entry name" value="Glycogen Phosphorylase B"/>
    <property type="match status" value="2"/>
</dbReference>
<organism evidence="3">
    <name type="scientific">Candidatus Fermentithermobacillus carboniphilus</name>
    <dbReference type="NCBI Taxonomy" id="3085328"/>
    <lineage>
        <taxon>Bacteria</taxon>
        <taxon>Bacillati</taxon>
        <taxon>Bacillota</taxon>
        <taxon>Candidatus Fermentithermobacillia</taxon>
        <taxon>Candidatus Fermentithermobacillales</taxon>
        <taxon>Candidatus Fermentithermobacillaceae</taxon>
        <taxon>Candidatus Fermentithermobacillus</taxon>
    </lineage>
</organism>
<keyword evidence="1" id="KW-0802">TPR repeat</keyword>
<dbReference type="AlphaFoldDB" id="A0AAT9LE53"/>
<proteinExistence type="predicted"/>
<evidence type="ECO:0000256" key="1">
    <source>
        <dbReference type="PROSITE-ProRule" id="PRU00339"/>
    </source>
</evidence>
<feature type="repeat" description="TPR" evidence="1">
    <location>
        <begin position="649"/>
        <end position="682"/>
    </location>
</feature>
<reference evidence="3" key="2">
    <citation type="journal article" date="2023" name="Biology">
        <title>Prokaryotic Life Associated with Coal-Fire Gas Vents Revealed by Metagenomics.</title>
        <authorList>
            <person name="Kadnikov V.V."/>
            <person name="Mardanov A.V."/>
            <person name="Beletsky A.V."/>
            <person name="Karnachuk O.V."/>
            <person name="Ravin N.V."/>
        </authorList>
    </citation>
    <scope>NUCLEOTIDE SEQUENCE</scope>
    <source>
        <strain evidence="3">Bu02</strain>
    </source>
</reference>
<protein>
    <submittedName>
        <fullName evidence="3">Glycosyltransferase</fullName>
    </submittedName>
</protein>
<dbReference type="CDD" id="cd03801">
    <property type="entry name" value="GT4_PimA-like"/>
    <property type="match status" value="1"/>
</dbReference>
<dbReference type="InterPro" id="IPR019734">
    <property type="entry name" value="TPR_rpt"/>
</dbReference>
<sequence>MPIKGSHILPSNVKIVWNRMDYVAGQCFGKTVLHLGCADAGLTTDRFFAGHHLHAKLLSSARRVFGIDIDEKGIDFLRRHGVKDVYVGNVYHLDKVELPEKPDIIVATELLEHLSNPGQFLDNLRSTYPDTPVILSVPNAYSWVAWQSMLDGLEQVHEDHNFYFSHKTLETLLQKHGYRIESEVVYSWGPPSPEKTAEFRRALARNIFFADGIVVTAVPESTGGQVSGGPNDQEAANPDDQLPVLALDGTASDEPGPQARYALGPAATSTLADSTSDFGASVATSPATVHPKRRLTFLAGDAGNFTFVRNIARELERDYQVELMNPGNQQAVQVDQIPDDGGIIWLEWANGPAISVSASPELYRKHPIVLRIHRYEIFSQTPRYINWHRIDAVIFVSRKAQESFRDLHPDQYRAIRRAFVVPNAVDLEKFRFRDRGPGFNLACTARIHPDKNLPLLVQCMDALRRIDTRYRCEVAGKVSDLALYRYLKQMVSRLNLDENLVFLGHVNDVSQWLDNKNYIVQTSVVEGHPVGLLEGMAMGLKPVVHSFYGIEEDMYPEGSVFLTPSEFADIVVHGDYQPSLYRDWVLERYSLAGQIRAIKSILEVATKAYETRRNRELFLEQSKKLLEAGNIDGAQELLMLLAKELPDDAQVLNDLGVILFMKGHADLARRLFIDALSFDPNHEEARYNLSVLQEKA</sequence>
<dbReference type="Pfam" id="PF13692">
    <property type="entry name" value="Glyco_trans_1_4"/>
    <property type="match status" value="1"/>
</dbReference>
<accession>A0AAT9LE53</accession>
<evidence type="ECO:0000256" key="2">
    <source>
        <dbReference type="SAM" id="MobiDB-lite"/>
    </source>
</evidence>
<gene>
    <name evidence="3" type="ORF">IMF26_04605</name>
</gene>
<dbReference type="Gene3D" id="3.40.50.150">
    <property type="entry name" value="Vaccinia Virus protein VP39"/>
    <property type="match status" value="1"/>
</dbReference>
<dbReference type="EMBL" id="CP062796">
    <property type="protein sequence ID" value="QUL99339.1"/>
    <property type="molecule type" value="Genomic_DNA"/>
</dbReference>
<feature type="region of interest" description="Disordered" evidence="2">
    <location>
        <begin position="220"/>
        <end position="239"/>
    </location>
</feature>
<dbReference type="SUPFAM" id="SSF48452">
    <property type="entry name" value="TPR-like"/>
    <property type="match status" value="1"/>
</dbReference>
<dbReference type="InterPro" id="IPR029063">
    <property type="entry name" value="SAM-dependent_MTases_sf"/>
</dbReference>
<dbReference type="PROSITE" id="PS50005">
    <property type="entry name" value="TPR"/>
    <property type="match status" value="1"/>
</dbReference>
<dbReference type="Gene3D" id="1.25.40.10">
    <property type="entry name" value="Tetratricopeptide repeat domain"/>
    <property type="match status" value="1"/>
</dbReference>
<dbReference type="SUPFAM" id="SSF53756">
    <property type="entry name" value="UDP-Glycosyltransferase/glycogen phosphorylase"/>
    <property type="match status" value="1"/>
</dbReference>